<accession>A0A7J7EN63</accession>
<proteinExistence type="predicted"/>
<organism evidence="1 2">
    <name type="scientific">Diceros bicornis minor</name>
    <name type="common">South-central black rhinoceros</name>
    <dbReference type="NCBI Taxonomy" id="77932"/>
    <lineage>
        <taxon>Eukaryota</taxon>
        <taxon>Metazoa</taxon>
        <taxon>Chordata</taxon>
        <taxon>Craniata</taxon>
        <taxon>Vertebrata</taxon>
        <taxon>Euteleostomi</taxon>
        <taxon>Mammalia</taxon>
        <taxon>Eutheria</taxon>
        <taxon>Laurasiatheria</taxon>
        <taxon>Perissodactyla</taxon>
        <taxon>Rhinocerotidae</taxon>
        <taxon>Diceros</taxon>
    </lineage>
</organism>
<keyword evidence="2" id="KW-1185">Reference proteome</keyword>
<evidence type="ECO:0000313" key="1">
    <source>
        <dbReference type="EMBL" id="KAF5917225.1"/>
    </source>
</evidence>
<dbReference type="Proteomes" id="UP000551758">
    <property type="component" value="Unassembled WGS sequence"/>
</dbReference>
<comment type="caution">
    <text evidence="1">The sequence shown here is derived from an EMBL/GenBank/DDBJ whole genome shotgun (WGS) entry which is preliminary data.</text>
</comment>
<gene>
    <name evidence="1" type="ORF">HPG69_006033</name>
</gene>
<protein>
    <submittedName>
        <fullName evidence="1">Uncharacterized protein</fullName>
    </submittedName>
</protein>
<name>A0A7J7EN63_DICBM</name>
<sequence length="323" mass="33798">MTESYVKKNEVVVSADTEAEGADLATGTVWCGAGVCWVQGLHASCGRGPCVFTPFYTSLSPASTLAGHSALAARASSLPRGRLVLAPQSFVPRDTEDDGVLLGVLSRRHLAPGVGRWWVGAGDEEKSAGAGGVTGVLLCKGRAEHGPEGHLGAVFYSAVCLQPLPLREPLSSGAGDMKHECPGTQGWGRRPPSTPPGFVAAELSTILLDAVTDKDPLVQEQVCSALCALGESQPEEALSAWEEHLQQHGKVCPLRGGRAAGRGPREGAGCPSGNKRLSLKKDVPEWGLFQLLMETLNANKPACRGLKRKGSVHSQTRAGAEEA</sequence>
<dbReference type="EMBL" id="JACDTQ010002599">
    <property type="protein sequence ID" value="KAF5917225.1"/>
    <property type="molecule type" value="Genomic_DNA"/>
</dbReference>
<reference evidence="1 2" key="1">
    <citation type="journal article" date="2020" name="Mol. Biol. Evol.">
        <title>Interspecific Gene Flow and the Evolution of Specialization in Black and White Rhinoceros.</title>
        <authorList>
            <person name="Moodley Y."/>
            <person name="Westbury M.V."/>
            <person name="Russo I.M."/>
            <person name="Gopalakrishnan S."/>
            <person name="Rakotoarivelo A."/>
            <person name="Olsen R.A."/>
            <person name="Prost S."/>
            <person name="Tunstall T."/>
            <person name="Ryder O.A."/>
            <person name="Dalen L."/>
            <person name="Bruford M.W."/>
        </authorList>
    </citation>
    <scope>NUCLEOTIDE SEQUENCE [LARGE SCALE GENOMIC DNA]</scope>
    <source>
        <strain evidence="1">SBR-YM</strain>
        <tissue evidence="1">Skin</tissue>
    </source>
</reference>
<evidence type="ECO:0000313" key="2">
    <source>
        <dbReference type="Proteomes" id="UP000551758"/>
    </source>
</evidence>
<dbReference type="AlphaFoldDB" id="A0A7J7EN63"/>